<evidence type="ECO:0000313" key="1">
    <source>
        <dbReference type="EMBL" id="MBG6089139.1"/>
    </source>
</evidence>
<accession>A0A931DI24</accession>
<comment type="caution">
    <text evidence="1">The sequence shown here is derived from an EMBL/GenBank/DDBJ whole genome shotgun (WGS) entry which is preliminary data.</text>
</comment>
<keyword evidence="2" id="KW-1185">Reference proteome</keyword>
<evidence type="ECO:0000313" key="2">
    <source>
        <dbReference type="Proteomes" id="UP000614047"/>
    </source>
</evidence>
<reference evidence="1" key="1">
    <citation type="submission" date="2020-11" db="EMBL/GenBank/DDBJ databases">
        <title>Sequencing the genomes of 1000 actinobacteria strains.</title>
        <authorList>
            <person name="Klenk H.-P."/>
        </authorList>
    </citation>
    <scope>NUCLEOTIDE SEQUENCE</scope>
    <source>
        <strain evidence="1">DSM 43175</strain>
    </source>
</reference>
<organism evidence="1 2">
    <name type="scientific">Actinomadura viridis</name>
    <dbReference type="NCBI Taxonomy" id="58110"/>
    <lineage>
        <taxon>Bacteria</taxon>
        <taxon>Bacillati</taxon>
        <taxon>Actinomycetota</taxon>
        <taxon>Actinomycetes</taxon>
        <taxon>Streptosporangiales</taxon>
        <taxon>Thermomonosporaceae</taxon>
        <taxon>Actinomadura</taxon>
    </lineage>
</organism>
<proteinExistence type="predicted"/>
<protein>
    <submittedName>
        <fullName evidence="1">Uncharacterized protein</fullName>
    </submittedName>
</protein>
<dbReference type="Proteomes" id="UP000614047">
    <property type="component" value="Unassembled WGS sequence"/>
</dbReference>
<dbReference type="EMBL" id="JADOUA010000001">
    <property type="protein sequence ID" value="MBG6089139.1"/>
    <property type="molecule type" value="Genomic_DNA"/>
</dbReference>
<dbReference type="AlphaFoldDB" id="A0A931DI24"/>
<name>A0A931DI24_9ACTN</name>
<sequence length="101" mass="10262">MRASEAEVCLWRLEGALAARGWASASIGGSPPALRVFDARVPGLGETVAVVPAPSAMGAAVAWFRSSAGVLLGPCDDPERAAESVHLLLAPWGARALAGRG</sequence>
<gene>
    <name evidence="1" type="ORF">IW256_003252</name>
</gene>
<dbReference type="RefSeq" id="WP_197011782.1">
    <property type="nucleotide sequence ID" value="NZ_BAABES010000022.1"/>
</dbReference>